<sequence length="58" mass="6554">MATDRNLHVDSKLMLCCFRNTIFGFVVDVSTCLTNKPTCNDSTAHRTILGHHLYAQEL</sequence>
<accession>A0AAE0WFV1</accession>
<name>A0AAE0WFV1_9BIVA</name>
<evidence type="ECO:0000313" key="1">
    <source>
        <dbReference type="EMBL" id="KAK3611400.1"/>
    </source>
</evidence>
<reference evidence="1" key="2">
    <citation type="journal article" date="2021" name="Genome Biol. Evol.">
        <title>Developing a high-quality reference genome for a parasitic bivalve with doubly uniparental inheritance (Bivalvia: Unionida).</title>
        <authorList>
            <person name="Smith C.H."/>
        </authorList>
    </citation>
    <scope>NUCLEOTIDE SEQUENCE</scope>
    <source>
        <strain evidence="1">CHS0354</strain>
        <tissue evidence="1">Mantle</tissue>
    </source>
</reference>
<dbReference type="AlphaFoldDB" id="A0AAE0WFV1"/>
<reference evidence="1" key="1">
    <citation type="journal article" date="2021" name="Genome Biol. Evol.">
        <title>A High-Quality Reference Genome for a Parasitic Bivalve with Doubly Uniparental Inheritance (Bivalvia: Unionida).</title>
        <authorList>
            <person name="Smith C.H."/>
        </authorList>
    </citation>
    <scope>NUCLEOTIDE SEQUENCE</scope>
    <source>
        <strain evidence="1">CHS0354</strain>
    </source>
</reference>
<feature type="non-terminal residue" evidence="1">
    <location>
        <position position="58"/>
    </location>
</feature>
<proteinExistence type="predicted"/>
<keyword evidence="2" id="KW-1185">Reference proteome</keyword>
<dbReference type="EMBL" id="JAEAOA010002046">
    <property type="protein sequence ID" value="KAK3611400.1"/>
    <property type="molecule type" value="Genomic_DNA"/>
</dbReference>
<protein>
    <submittedName>
        <fullName evidence="1">Uncharacterized protein</fullName>
    </submittedName>
</protein>
<organism evidence="1 2">
    <name type="scientific">Potamilus streckersoni</name>
    <dbReference type="NCBI Taxonomy" id="2493646"/>
    <lineage>
        <taxon>Eukaryota</taxon>
        <taxon>Metazoa</taxon>
        <taxon>Spiralia</taxon>
        <taxon>Lophotrochozoa</taxon>
        <taxon>Mollusca</taxon>
        <taxon>Bivalvia</taxon>
        <taxon>Autobranchia</taxon>
        <taxon>Heteroconchia</taxon>
        <taxon>Palaeoheterodonta</taxon>
        <taxon>Unionida</taxon>
        <taxon>Unionoidea</taxon>
        <taxon>Unionidae</taxon>
        <taxon>Ambleminae</taxon>
        <taxon>Lampsilini</taxon>
        <taxon>Potamilus</taxon>
    </lineage>
</organism>
<comment type="caution">
    <text evidence="1">The sequence shown here is derived from an EMBL/GenBank/DDBJ whole genome shotgun (WGS) entry which is preliminary data.</text>
</comment>
<dbReference type="Proteomes" id="UP001195483">
    <property type="component" value="Unassembled WGS sequence"/>
</dbReference>
<gene>
    <name evidence="1" type="ORF">CHS0354_034842</name>
</gene>
<reference evidence="1" key="3">
    <citation type="submission" date="2023-05" db="EMBL/GenBank/DDBJ databases">
        <authorList>
            <person name="Smith C.H."/>
        </authorList>
    </citation>
    <scope>NUCLEOTIDE SEQUENCE</scope>
    <source>
        <strain evidence="1">CHS0354</strain>
        <tissue evidence="1">Mantle</tissue>
    </source>
</reference>
<evidence type="ECO:0000313" key="2">
    <source>
        <dbReference type="Proteomes" id="UP001195483"/>
    </source>
</evidence>